<reference evidence="3" key="1">
    <citation type="submission" date="2021-06" db="EMBL/GenBank/DDBJ databases">
        <authorList>
            <person name="Kallberg Y."/>
            <person name="Tangrot J."/>
            <person name="Rosling A."/>
        </authorList>
    </citation>
    <scope>NUCLEOTIDE SEQUENCE</scope>
    <source>
        <strain evidence="3">87-6 pot B 2015</strain>
    </source>
</reference>
<feature type="compositionally biased region" description="Polar residues" evidence="1">
    <location>
        <begin position="284"/>
        <end position="297"/>
    </location>
</feature>
<evidence type="ECO:0000313" key="3">
    <source>
        <dbReference type="EMBL" id="CAG8585055.1"/>
    </source>
</evidence>
<feature type="region of interest" description="Disordered" evidence="1">
    <location>
        <begin position="228"/>
        <end position="300"/>
    </location>
</feature>
<dbReference type="InterPro" id="IPR003163">
    <property type="entry name" value="Tscrpt_reg_HTH_APSES-type"/>
</dbReference>
<protein>
    <submittedName>
        <fullName evidence="3">16256_t:CDS:1</fullName>
    </submittedName>
</protein>
<dbReference type="Proteomes" id="UP000789375">
    <property type="component" value="Unassembled WGS sequence"/>
</dbReference>
<dbReference type="Gene3D" id="3.10.260.10">
    <property type="entry name" value="Transcription regulator HTH, APSES-type DNA-binding domain"/>
    <property type="match status" value="1"/>
</dbReference>
<comment type="caution">
    <text evidence="3">The sequence shown here is derived from an EMBL/GenBank/DDBJ whole genome shotgun (WGS) entry which is preliminary data.</text>
</comment>
<dbReference type="SUPFAM" id="SSF54616">
    <property type="entry name" value="DNA-binding domain of Mlu1-box binding protein MBP1"/>
    <property type="match status" value="1"/>
</dbReference>
<name>A0A9N9BY61_FUNMO</name>
<dbReference type="AlphaFoldDB" id="A0A9N9BY61"/>
<feature type="compositionally biased region" description="Polar residues" evidence="1">
    <location>
        <begin position="228"/>
        <end position="257"/>
    </location>
</feature>
<dbReference type="PROSITE" id="PS51299">
    <property type="entry name" value="HTH_APSES"/>
    <property type="match status" value="1"/>
</dbReference>
<accession>A0A9N9BY61</accession>
<feature type="compositionally biased region" description="Polar residues" evidence="1">
    <location>
        <begin position="33"/>
        <end position="57"/>
    </location>
</feature>
<feature type="compositionally biased region" description="Basic and acidic residues" evidence="1">
    <location>
        <begin position="265"/>
        <end position="280"/>
    </location>
</feature>
<organism evidence="3 4">
    <name type="scientific">Funneliformis mosseae</name>
    <name type="common">Endomycorrhizal fungus</name>
    <name type="synonym">Glomus mosseae</name>
    <dbReference type="NCBI Taxonomy" id="27381"/>
    <lineage>
        <taxon>Eukaryota</taxon>
        <taxon>Fungi</taxon>
        <taxon>Fungi incertae sedis</taxon>
        <taxon>Mucoromycota</taxon>
        <taxon>Glomeromycotina</taxon>
        <taxon>Glomeromycetes</taxon>
        <taxon>Glomerales</taxon>
        <taxon>Glomeraceae</taxon>
        <taxon>Funneliformis</taxon>
    </lineage>
</organism>
<gene>
    <name evidence="3" type="ORF">FMOSSE_LOCUS8147</name>
</gene>
<evidence type="ECO:0000256" key="1">
    <source>
        <dbReference type="SAM" id="MobiDB-lite"/>
    </source>
</evidence>
<keyword evidence="4" id="KW-1185">Reference proteome</keyword>
<evidence type="ECO:0000259" key="2">
    <source>
        <dbReference type="PROSITE" id="PS51299"/>
    </source>
</evidence>
<feature type="region of interest" description="Disordered" evidence="1">
    <location>
        <begin position="27"/>
        <end position="84"/>
    </location>
</feature>
<evidence type="ECO:0000313" key="4">
    <source>
        <dbReference type="Proteomes" id="UP000789375"/>
    </source>
</evidence>
<feature type="compositionally biased region" description="Low complexity" evidence="1">
    <location>
        <begin position="75"/>
        <end position="84"/>
    </location>
</feature>
<proteinExistence type="predicted"/>
<dbReference type="InterPro" id="IPR036887">
    <property type="entry name" value="HTH_APSES_sf"/>
</dbReference>
<dbReference type="EMBL" id="CAJVPP010002050">
    <property type="protein sequence ID" value="CAG8585055.1"/>
    <property type="molecule type" value="Genomic_DNA"/>
</dbReference>
<dbReference type="GO" id="GO:0003677">
    <property type="term" value="F:DNA binding"/>
    <property type="evidence" value="ECO:0007669"/>
    <property type="project" value="InterPro"/>
</dbReference>
<sequence>MVNSTKRTVKKSEKVLVKSAAKVDEIDNKVDTNNELITESQQATPKSQQNKTITARSMATPRSRGGRGKRPTNTPVRSSPRIVRRSSSYPNAVNRHFVNGIPILEITLRFDEDEYDVWRRQDTDEVNLHYLLRIKYPRDEDEQAWQAELERLKREVNDIKVIEEGWFEGVWVPLEKAKDIAHRYHIYEHVAALLESENSWFDTPKKQSAKAKSERAMNQMNSIAALNSVSSQSEVPVETTNGTSPTTARAIATNNYGIANGTVRSDNESKSRRRTSERIKAKSQPGQESPSTSTTSTKRIREIENERDFKDFKEEVQILKRKLDETEEFLNYNGNGNSNKRRAVWAGIGAAVGAGITAVALNSMGIGVPEIVDGISKIFNS</sequence>
<feature type="domain" description="HTH APSES-type" evidence="2">
    <location>
        <begin position="96"/>
        <end position="205"/>
    </location>
</feature>